<organism evidence="1">
    <name type="scientific">Fibrocapsa japonica</name>
    <dbReference type="NCBI Taxonomy" id="94617"/>
    <lineage>
        <taxon>Eukaryota</taxon>
        <taxon>Sar</taxon>
        <taxon>Stramenopiles</taxon>
        <taxon>Ochrophyta</taxon>
        <taxon>Raphidophyceae</taxon>
        <taxon>Chattonellales</taxon>
        <taxon>Chattonellaceae</taxon>
        <taxon>Fibrocapsa</taxon>
    </lineage>
</organism>
<accession>A0A7S2V1S7</accession>
<evidence type="ECO:0000313" key="1">
    <source>
        <dbReference type="EMBL" id="CAD9868043.1"/>
    </source>
</evidence>
<proteinExistence type="predicted"/>
<dbReference type="EMBL" id="HBHR01016694">
    <property type="protein sequence ID" value="CAD9868043.1"/>
    <property type="molecule type" value="Transcribed_RNA"/>
</dbReference>
<reference evidence="1" key="1">
    <citation type="submission" date="2021-01" db="EMBL/GenBank/DDBJ databases">
        <authorList>
            <person name="Corre E."/>
            <person name="Pelletier E."/>
            <person name="Niang G."/>
            <person name="Scheremetjew M."/>
            <person name="Finn R."/>
            <person name="Kale V."/>
            <person name="Holt S."/>
            <person name="Cochrane G."/>
            <person name="Meng A."/>
            <person name="Brown T."/>
            <person name="Cohen L."/>
        </authorList>
    </citation>
    <scope>NUCLEOTIDE SEQUENCE</scope>
    <source>
        <strain evidence="1">CCMP1661</strain>
    </source>
</reference>
<gene>
    <name evidence="1" type="ORF">FJAP1339_LOCUS8362</name>
</gene>
<dbReference type="AlphaFoldDB" id="A0A7S2V1S7"/>
<name>A0A7S2V1S7_9STRA</name>
<sequence>MWNPSPDWPRLVGHLNVGVLQLGSLAEEVDPMLTHFTFRPRQPTANPADLPFFLSTNPLAEMEAEERQTVAASSSCGGGEGNMSEPALKALEEKVDKYNSRVQSLESFFEHQSTNMMKSLNSRSHTK</sequence>
<protein>
    <submittedName>
        <fullName evidence="1">Uncharacterized protein</fullName>
    </submittedName>
</protein>